<dbReference type="PANTHER" id="PTHR35043">
    <property type="entry name" value="TRANSCRIPTION FACTOR DOMAIN-CONTAINING PROTEIN"/>
    <property type="match status" value="1"/>
</dbReference>
<dbReference type="GeneID" id="59353114"/>
<accession>A0A8H6RXL3</accession>
<name>A0A8H6RXL3_9AGAR</name>
<dbReference type="Proteomes" id="UP000636479">
    <property type="component" value="Unassembled WGS sequence"/>
</dbReference>
<sequence>MYLEPGRWEELLSSLSSYQTSNILYSSHPEKPGWPRHAGGLWYWIRWYLIDTHGPILQRLKLMVVALVAPELINGFAARQYVKARGLAQENNLSLTHGFFIVMGGFVDADGIPIAIDEQLSQPGVVGAIRAIPESALEDKSKGDVFSKGIALCQVLWFILQCIARRSQHLPLAELEIATLGFAVLNAVTWLLWIAKPLDVRDPILVPLPTQATLESRHGPIPPALPLHMSEAPQVVQTPLGGYRHQRLLRYLMLNFYHDFRPRFATHVPTFWRGYTDPTCLRKDMRFLTSTQYICGMLH</sequence>
<dbReference type="PANTHER" id="PTHR35043:SF7">
    <property type="entry name" value="TRANSCRIPTION FACTOR DOMAIN-CONTAINING PROTEIN"/>
    <property type="match status" value="1"/>
</dbReference>
<evidence type="ECO:0000313" key="1">
    <source>
        <dbReference type="EMBL" id="KAF7288757.1"/>
    </source>
</evidence>
<dbReference type="AlphaFoldDB" id="A0A8H6RXL3"/>
<dbReference type="OrthoDB" id="3029001at2759"/>
<keyword evidence="2" id="KW-1185">Reference proteome</keyword>
<organism evidence="1 2">
    <name type="scientific">Mycena indigotica</name>
    <dbReference type="NCBI Taxonomy" id="2126181"/>
    <lineage>
        <taxon>Eukaryota</taxon>
        <taxon>Fungi</taxon>
        <taxon>Dikarya</taxon>
        <taxon>Basidiomycota</taxon>
        <taxon>Agaricomycotina</taxon>
        <taxon>Agaricomycetes</taxon>
        <taxon>Agaricomycetidae</taxon>
        <taxon>Agaricales</taxon>
        <taxon>Marasmiineae</taxon>
        <taxon>Mycenaceae</taxon>
        <taxon>Mycena</taxon>
    </lineage>
</organism>
<dbReference type="RefSeq" id="XP_037212979.1">
    <property type="nucleotide sequence ID" value="XM_037370598.1"/>
</dbReference>
<gene>
    <name evidence="1" type="ORF">MIND_01421100</name>
</gene>
<comment type="caution">
    <text evidence="1">The sequence shown here is derived from an EMBL/GenBank/DDBJ whole genome shotgun (WGS) entry which is preliminary data.</text>
</comment>
<protein>
    <submittedName>
        <fullName evidence="1">Uncharacterized protein</fullName>
    </submittedName>
</protein>
<evidence type="ECO:0000313" key="2">
    <source>
        <dbReference type="Proteomes" id="UP000636479"/>
    </source>
</evidence>
<reference evidence="1" key="1">
    <citation type="submission" date="2020-05" db="EMBL/GenBank/DDBJ databases">
        <title>Mycena genomes resolve the evolution of fungal bioluminescence.</title>
        <authorList>
            <person name="Tsai I.J."/>
        </authorList>
    </citation>
    <scope>NUCLEOTIDE SEQUENCE</scope>
    <source>
        <strain evidence="1">171206Taipei</strain>
    </source>
</reference>
<proteinExistence type="predicted"/>
<dbReference type="EMBL" id="JACAZF010000019">
    <property type="protein sequence ID" value="KAF7288757.1"/>
    <property type="molecule type" value="Genomic_DNA"/>
</dbReference>